<feature type="domain" description="RNA polymerase sigma-70 region 4" evidence="1">
    <location>
        <begin position="223"/>
        <end position="272"/>
    </location>
</feature>
<evidence type="ECO:0000313" key="3">
    <source>
        <dbReference type="Proteomes" id="UP000239814"/>
    </source>
</evidence>
<dbReference type="RefSeq" id="WP_105942012.1">
    <property type="nucleotide sequence ID" value="NZ_CP027433.1"/>
</dbReference>
<dbReference type="GO" id="GO:0003700">
    <property type="term" value="F:DNA-binding transcription factor activity"/>
    <property type="evidence" value="ECO:0007669"/>
    <property type="project" value="InterPro"/>
</dbReference>
<protein>
    <recommendedName>
        <fullName evidence="1">RNA polymerase sigma-70 region 4 domain-containing protein</fullName>
    </recommendedName>
</protein>
<evidence type="ECO:0000313" key="2">
    <source>
        <dbReference type="EMBL" id="AVM00284.1"/>
    </source>
</evidence>
<dbReference type="AlphaFoldDB" id="A0A2S0KF43"/>
<sequence>MSTAPPEGSSPGFEEPPVTWARLAPWLEDRHSDPEFFWLDDDPADTDPEVRKANYDLIAVLIAETRDEVPLGDLLPLLPDGIDLIPDETLPSRAANWLLQSSTFTTGRIKDITTAHLLNQRGMGIGSVLPLLARLVELSTRRPGHGADAAVRSGDALLADLSVIARWRTALGQSSTPLLAPLPDFAPAELHAARARLDALTARDPALGGPARASVAEQLSARLDDLGERDFEVFLARRLRDDRTRLEALGERFGVSRERVRQYEARALDELQLWLRDTADARLLVDALTRVIGTVRPLADVLEAVPAAGERVAAADLPLWRVLAGIGVPFEVSGDWAAAPSIDAARQSTEHLLTERADDHGVVDPADLAEAGARTPGGAQWQTRWARELGHVVFADRILLRTATVEDYAAAILSVRGEPMTADEIVDAFHVERSARSVINQMTGDDRFQRTTRTGWGLSAWGGPGYRSIRVAIGELLDARGGEVALTDLVAELTAAYDVKSSSVAAYAAAPPFVTHDGVVRRAEQAPQARKSPAQTRNLYRVGRAWKLRISVNREHLRGSGTPLPVALATALGLEPGETRGLVSPDGEQHLSWTALQPTLGSTRRFFAALGIADGDEAFFVFTDCGGFDVEAVSRAGSGAAGLLALIGAQKTDEPDTVLAALAAAVGLPADSTVTAIRAAYQARGEDDVVAGLGG</sequence>
<proteinExistence type="predicted"/>
<dbReference type="InterPro" id="IPR036388">
    <property type="entry name" value="WH-like_DNA-bd_sf"/>
</dbReference>
<evidence type="ECO:0000259" key="1">
    <source>
        <dbReference type="Pfam" id="PF04545"/>
    </source>
</evidence>
<dbReference type="EMBL" id="CP027433">
    <property type="protein sequence ID" value="AVM00284.1"/>
    <property type="molecule type" value="Genomic_DNA"/>
</dbReference>
<name>A0A2S0KF43_9ACTN</name>
<keyword evidence="3" id="KW-1185">Reference proteome</keyword>
<dbReference type="OrthoDB" id="3928741at2"/>
<reference evidence="2 3" key="1">
    <citation type="submission" date="2018-03" db="EMBL/GenBank/DDBJ databases">
        <title>Characteristics and genome of n-alkane degrading marine bacteria Gordonia iterans isolated from crude oil contaminated in Tae-an, South Korea.</title>
        <authorList>
            <person name="Lee S.-S."/>
            <person name="Kim H."/>
        </authorList>
    </citation>
    <scope>NUCLEOTIDE SEQUENCE [LARGE SCALE GENOMIC DNA]</scope>
    <source>
        <strain evidence="2 3">Co17</strain>
    </source>
</reference>
<dbReference type="InterPro" id="IPR007630">
    <property type="entry name" value="RNA_pol_sigma70_r4"/>
</dbReference>
<dbReference type="SUPFAM" id="SSF88659">
    <property type="entry name" value="Sigma3 and sigma4 domains of RNA polymerase sigma factors"/>
    <property type="match status" value="1"/>
</dbReference>
<dbReference type="InterPro" id="IPR013324">
    <property type="entry name" value="RNA_pol_sigma_r3/r4-like"/>
</dbReference>
<dbReference type="Pfam" id="PF04545">
    <property type="entry name" value="Sigma70_r4"/>
    <property type="match status" value="1"/>
</dbReference>
<dbReference type="GO" id="GO:0006352">
    <property type="term" value="P:DNA-templated transcription initiation"/>
    <property type="evidence" value="ECO:0007669"/>
    <property type="project" value="InterPro"/>
</dbReference>
<dbReference type="Gene3D" id="1.10.10.10">
    <property type="entry name" value="Winged helix-like DNA-binding domain superfamily/Winged helix DNA-binding domain"/>
    <property type="match status" value="1"/>
</dbReference>
<dbReference type="Proteomes" id="UP000239814">
    <property type="component" value="Chromosome"/>
</dbReference>
<organism evidence="2 3">
    <name type="scientific">Gordonia iterans</name>
    <dbReference type="NCBI Taxonomy" id="1004901"/>
    <lineage>
        <taxon>Bacteria</taxon>
        <taxon>Bacillati</taxon>
        <taxon>Actinomycetota</taxon>
        <taxon>Actinomycetes</taxon>
        <taxon>Mycobacteriales</taxon>
        <taxon>Gordoniaceae</taxon>
        <taxon>Gordonia</taxon>
    </lineage>
</organism>
<accession>A0A2S0KF43</accession>
<dbReference type="InterPro" id="IPR000943">
    <property type="entry name" value="RNA_pol_sigma70"/>
</dbReference>
<dbReference type="KEGG" id="git:C6V83_08375"/>
<gene>
    <name evidence="2" type="ORF">C6V83_08375</name>
</gene>
<dbReference type="PRINTS" id="PR00046">
    <property type="entry name" value="SIGMA70FCT"/>
</dbReference>